<feature type="transmembrane region" description="Helical" evidence="8">
    <location>
        <begin position="228"/>
        <end position="245"/>
    </location>
</feature>
<evidence type="ECO:0000256" key="4">
    <source>
        <dbReference type="ARBA" id="ARBA00022475"/>
    </source>
</evidence>
<feature type="transmembrane region" description="Helical" evidence="8">
    <location>
        <begin position="205"/>
        <end position="222"/>
    </location>
</feature>
<evidence type="ECO:0000256" key="3">
    <source>
        <dbReference type="ARBA" id="ARBA00022448"/>
    </source>
</evidence>
<comment type="similarity">
    <text evidence="2">Belongs to the AzlC family.</text>
</comment>
<evidence type="ECO:0000256" key="8">
    <source>
        <dbReference type="SAM" id="Phobius"/>
    </source>
</evidence>
<accession>A0A923MV01</accession>
<keyword evidence="7 8" id="KW-0472">Membrane</keyword>
<comment type="subcellular location">
    <subcellularLocation>
        <location evidence="1">Cell membrane</location>
        <topology evidence="1">Multi-pass membrane protein</topology>
    </subcellularLocation>
</comment>
<keyword evidence="10" id="KW-1185">Reference proteome</keyword>
<evidence type="ECO:0000256" key="2">
    <source>
        <dbReference type="ARBA" id="ARBA00010735"/>
    </source>
</evidence>
<name>A0A923MV01_9BURK</name>
<gene>
    <name evidence="9" type="ORF">H8N03_22700</name>
</gene>
<dbReference type="PANTHER" id="PTHR34979:SF1">
    <property type="entry name" value="INNER MEMBRANE PROTEIN YGAZ"/>
    <property type="match status" value="1"/>
</dbReference>
<evidence type="ECO:0000256" key="1">
    <source>
        <dbReference type="ARBA" id="ARBA00004651"/>
    </source>
</evidence>
<dbReference type="GO" id="GO:1903785">
    <property type="term" value="P:L-valine transmembrane transport"/>
    <property type="evidence" value="ECO:0007669"/>
    <property type="project" value="TreeGrafter"/>
</dbReference>
<evidence type="ECO:0000256" key="7">
    <source>
        <dbReference type="ARBA" id="ARBA00023136"/>
    </source>
</evidence>
<feature type="transmembrane region" description="Helical" evidence="8">
    <location>
        <begin position="34"/>
        <end position="53"/>
    </location>
</feature>
<dbReference type="Proteomes" id="UP000608513">
    <property type="component" value="Unassembled WGS sequence"/>
</dbReference>
<feature type="transmembrane region" description="Helical" evidence="8">
    <location>
        <begin position="152"/>
        <end position="176"/>
    </location>
</feature>
<feature type="transmembrane region" description="Helical" evidence="8">
    <location>
        <begin position="182"/>
        <end position="198"/>
    </location>
</feature>
<keyword evidence="3" id="KW-0813">Transport</keyword>
<reference evidence="9" key="1">
    <citation type="submission" date="2020-08" db="EMBL/GenBank/DDBJ databases">
        <title>Ramlibacter sp. USB13 16S ribosomal RNA gene genome sequencing and assembly.</title>
        <authorList>
            <person name="Kang M."/>
        </authorList>
    </citation>
    <scope>NUCLEOTIDE SEQUENCE</scope>
    <source>
        <strain evidence="9">USB13</strain>
    </source>
</reference>
<keyword evidence="5 8" id="KW-0812">Transmembrane</keyword>
<dbReference type="InterPro" id="IPR011606">
    <property type="entry name" value="Brnchd-chn_aa_trnsp_permease"/>
</dbReference>
<dbReference type="PANTHER" id="PTHR34979">
    <property type="entry name" value="INNER MEMBRANE PROTEIN YGAZ"/>
    <property type="match status" value="1"/>
</dbReference>
<dbReference type="GO" id="GO:0005886">
    <property type="term" value="C:plasma membrane"/>
    <property type="evidence" value="ECO:0007669"/>
    <property type="project" value="UniProtKB-SubCell"/>
</dbReference>
<dbReference type="Pfam" id="PF03591">
    <property type="entry name" value="AzlC"/>
    <property type="match status" value="1"/>
</dbReference>
<feature type="transmembrane region" description="Helical" evidence="8">
    <location>
        <begin position="89"/>
        <end position="109"/>
    </location>
</feature>
<evidence type="ECO:0000256" key="6">
    <source>
        <dbReference type="ARBA" id="ARBA00022989"/>
    </source>
</evidence>
<sequence length="251" mass="26691">MSEGPGLSHRFARVQRRALATARRPMFRAGVRDCGPMTIGISAWGLVAGVAMAKSGMGVPLAILMSILVSAGTSQVAALPLIASDAPMWVVCATVACVNLRFLVFSYQYRPYFAHLPRGKRVFLSYFMGDTIFAMFLRRYPEPRREPGQLDYFWGAAVVNYGAWQVAVITGIVAGAAIPPEWGIGFAGTMALLALACSQLRSPSTWVAAFVAACAAVAAYALPLRLNIVVAISAAVAVGVLAQHARPASSR</sequence>
<dbReference type="AlphaFoldDB" id="A0A923MV01"/>
<keyword evidence="4" id="KW-1003">Cell membrane</keyword>
<feature type="transmembrane region" description="Helical" evidence="8">
    <location>
        <begin position="59"/>
        <end position="82"/>
    </location>
</feature>
<dbReference type="EMBL" id="JACORT010000012">
    <property type="protein sequence ID" value="MBC5785768.1"/>
    <property type="molecule type" value="Genomic_DNA"/>
</dbReference>
<evidence type="ECO:0000313" key="9">
    <source>
        <dbReference type="EMBL" id="MBC5785768.1"/>
    </source>
</evidence>
<evidence type="ECO:0000313" key="10">
    <source>
        <dbReference type="Proteomes" id="UP000608513"/>
    </source>
</evidence>
<evidence type="ECO:0000256" key="5">
    <source>
        <dbReference type="ARBA" id="ARBA00022692"/>
    </source>
</evidence>
<organism evidence="9 10">
    <name type="scientific">Ramlibacter cellulosilyticus</name>
    <dbReference type="NCBI Taxonomy" id="2764187"/>
    <lineage>
        <taxon>Bacteria</taxon>
        <taxon>Pseudomonadati</taxon>
        <taxon>Pseudomonadota</taxon>
        <taxon>Betaproteobacteria</taxon>
        <taxon>Burkholderiales</taxon>
        <taxon>Comamonadaceae</taxon>
        <taxon>Ramlibacter</taxon>
    </lineage>
</organism>
<feature type="transmembrane region" description="Helical" evidence="8">
    <location>
        <begin position="121"/>
        <end position="140"/>
    </location>
</feature>
<proteinExistence type="inferred from homology"/>
<comment type="caution">
    <text evidence="9">The sequence shown here is derived from an EMBL/GenBank/DDBJ whole genome shotgun (WGS) entry which is preliminary data.</text>
</comment>
<keyword evidence="6 8" id="KW-1133">Transmembrane helix</keyword>
<protein>
    <submittedName>
        <fullName evidence="9">AzlC family ABC transporter permease</fullName>
    </submittedName>
</protein>